<organism evidence="3 4">
    <name type="scientific">Melanomma pulvis-pyrius CBS 109.77</name>
    <dbReference type="NCBI Taxonomy" id="1314802"/>
    <lineage>
        <taxon>Eukaryota</taxon>
        <taxon>Fungi</taxon>
        <taxon>Dikarya</taxon>
        <taxon>Ascomycota</taxon>
        <taxon>Pezizomycotina</taxon>
        <taxon>Dothideomycetes</taxon>
        <taxon>Pleosporomycetidae</taxon>
        <taxon>Pleosporales</taxon>
        <taxon>Melanommataceae</taxon>
        <taxon>Melanomma</taxon>
    </lineage>
</organism>
<dbReference type="GO" id="GO:0016042">
    <property type="term" value="P:lipid catabolic process"/>
    <property type="evidence" value="ECO:0007669"/>
    <property type="project" value="UniProtKB-KW"/>
</dbReference>
<evidence type="ECO:0000256" key="1">
    <source>
        <dbReference type="ARBA" id="ARBA00022801"/>
    </source>
</evidence>
<dbReference type="OrthoDB" id="626167at2759"/>
<evidence type="ECO:0008006" key="5">
    <source>
        <dbReference type="Google" id="ProtNLM"/>
    </source>
</evidence>
<accession>A0A6A6XN27</accession>
<dbReference type="PANTHER" id="PTHR24185:SF1">
    <property type="entry name" value="CALCIUM-INDEPENDENT PHOSPHOLIPASE A2-GAMMA"/>
    <property type="match status" value="1"/>
</dbReference>
<reference evidence="3" key="1">
    <citation type="journal article" date="2020" name="Stud. Mycol.">
        <title>101 Dothideomycetes genomes: a test case for predicting lifestyles and emergence of pathogens.</title>
        <authorList>
            <person name="Haridas S."/>
            <person name="Albert R."/>
            <person name="Binder M."/>
            <person name="Bloem J."/>
            <person name="Labutti K."/>
            <person name="Salamov A."/>
            <person name="Andreopoulos B."/>
            <person name="Baker S."/>
            <person name="Barry K."/>
            <person name="Bills G."/>
            <person name="Bluhm B."/>
            <person name="Cannon C."/>
            <person name="Castanera R."/>
            <person name="Culley D."/>
            <person name="Daum C."/>
            <person name="Ezra D."/>
            <person name="Gonzalez J."/>
            <person name="Henrissat B."/>
            <person name="Kuo A."/>
            <person name="Liang C."/>
            <person name="Lipzen A."/>
            <person name="Lutzoni F."/>
            <person name="Magnuson J."/>
            <person name="Mondo S."/>
            <person name="Nolan M."/>
            <person name="Ohm R."/>
            <person name="Pangilinan J."/>
            <person name="Park H.-J."/>
            <person name="Ramirez L."/>
            <person name="Alfaro M."/>
            <person name="Sun H."/>
            <person name="Tritt A."/>
            <person name="Yoshinaga Y."/>
            <person name="Zwiers L.-H."/>
            <person name="Turgeon B."/>
            <person name="Goodwin S."/>
            <person name="Spatafora J."/>
            <person name="Crous P."/>
            <person name="Grigoriev I."/>
        </authorList>
    </citation>
    <scope>NUCLEOTIDE SEQUENCE</scope>
    <source>
        <strain evidence="3">CBS 109.77</strain>
    </source>
</reference>
<proteinExistence type="predicted"/>
<name>A0A6A6XN27_9PLEO</name>
<dbReference type="Gene3D" id="3.40.1090.10">
    <property type="entry name" value="Cytosolic phospholipase A2 catalytic domain"/>
    <property type="match status" value="1"/>
</dbReference>
<keyword evidence="2" id="KW-0443">Lipid metabolism</keyword>
<dbReference type="InterPro" id="IPR016035">
    <property type="entry name" value="Acyl_Trfase/lysoPLipase"/>
</dbReference>
<keyword evidence="2" id="KW-0442">Lipid degradation</keyword>
<dbReference type="PANTHER" id="PTHR24185">
    <property type="entry name" value="CALCIUM-INDEPENDENT PHOSPHOLIPASE A2-GAMMA"/>
    <property type="match status" value="1"/>
</dbReference>
<dbReference type="GO" id="GO:0019369">
    <property type="term" value="P:arachidonate metabolic process"/>
    <property type="evidence" value="ECO:0007669"/>
    <property type="project" value="TreeGrafter"/>
</dbReference>
<dbReference type="EMBL" id="MU001818">
    <property type="protein sequence ID" value="KAF2796957.1"/>
    <property type="molecule type" value="Genomic_DNA"/>
</dbReference>
<dbReference type="GO" id="GO:0047499">
    <property type="term" value="F:calcium-independent phospholipase A2 activity"/>
    <property type="evidence" value="ECO:0007669"/>
    <property type="project" value="TreeGrafter"/>
</dbReference>
<evidence type="ECO:0000313" key="4">
    <source>
        <dbReference type="Proteomes" id="UP000799757"/>
    </source>
</evidence>
<keyword evidence="4" id="KW-1185">Reference proteome</keyword>
<dbReference type="Proteomes" id="UP000799757">
    <property type="component" value="Unassembled WGS sequence"/>
</dbReference>
<protein>
    <recommendedName>
        <fullName evidence="5">FabD/lysophospholipase-like protein</fullName>
    </recommendedName>
</protein>
<dbReference type="AlphaFoldDB" id="A0A6A6XN27"/>
<dbReference type="SUPFAM" id="SSF52151">
    <property type="entry name" value="FabD/lysophospholipase-like"/>
    <property type="match status" value="1"/>
</dbReference>
<evidence type="ECO:0000313" key="3">
    <source>
        <dbReference type="EMBL" id="KAF2796957.1"/>
    </source>
</evidence>
<keyword evidence="1" id="KW-0378">Hydrolase</keyword>
<sequence>IGRLRLISQRNIGIVPWPKYSSPAMKKAFQDVTNQRSEKSSLFSTVTFPSRPGCCNTDPILTSTKIASSFVTTMKYERTKGSVGGVKKTCLIRSFDHYERKQLQMPRVLTGASNKYSGKNFGPADTMEIWEVACAATAAPMYFKEVKKKSNDGTTKFYYSDGGFGHTNNPTQLGIQEIETLHGKGNIGVVVSVGTARANDSSRGKNIFKRVKDIADTATDPKIVAEQLHTRELYWRLNDDEGLSVELDEWKPNNLFTRRPGRKTLATIQQEFYRWASERNNITLLEHCARELVRRRRKRVENGSR</sequence>
<dbReference type="GO" id="GO:0016020">
    <property type="term" value="C:membrane"/>
    <property type="evidence" value="ECO:0007669"/>
    <property type="project" value="TreeGrafter"/>
</dbReference>
<evidence type="ECO:0000256" key="2">
    <source>
        <dbReference type="ARBA" id="ARBA00022963"/>
    </source>
</evidence>
<gene>
    <name evidence="3" type="ORF">K505DRAFT_236549</name>
</gene>
<feature type="non-terminal residue" evidence="3">
    <location>
        <position position="1"/>
    </location>
</feature>